<dbReference type="RefSeq" id="XP_015036152.1">
    <property type="nucleotide sequence ID" value="XM_015180666.2"/>
</dbReference>
<gene>
    <name evidence="2" type="primary">LOC26532779</name>
</gene>
<dbReference type="GeneID" id="26532779"/>
<dbReference type="AlphaFoldDB" id="A0A0R3NSW6"/>
<accession>A0A0R3NSW6</accession>
<proteinExistence type="predicted"/>
<organism evidence="1 2">
    <name type="scientific">Drosophila pseudoobscura pseudoobscura</name>
    <name type="common">Fruit fly</name>
    <dbReference type="NCBI Taxonomy" id="46245"/>
    <lineage>
        <taxon>Eukaryota</taxon>
        <taxon>Metazoa</taxon>
        <taxon>Ecdysozoa</taxon>
        <taxon>Arthropoda</taxon>
        <taxon>Hexapoda</taxon>
        <taxon>Insecta</taxon>
        <taxon>Pterygota</taxon>
        <taxon>Neoptera</taxon>
        <taxon>Endopterygota</taxon>
        <taxon>Diptera</taxon>
        <taxon>Brachycera</taxon>
        <taxon>Muscomorpha</taxon>
        <taxon>Ephydroidea</taxon>
        <taxon>Drosophilidae</taxon>
        <taxon>Drosophila</taxon>
        <taxon>Sophophora</taxon>
    </lineage>
</organism>
<dbReference type="Bgee" id="FBgn0271766">
    <property type="expression patterns" value="Expressed in male reproductive system and 1 other cell type or tissue"/>
</dbReference>
<accession>A0A6I8V8Q9</accession>
<name>A0A0R3NSW6_DROPS</name>
<protein>
    <submittedName>
        <fullName evidence="2">Uncharacterized protein</fullName>
    </submittedName>
</protein>
<evidence type="ECO:0000313" key="1">
    <source>
        <dbReference type="Proteomes" id="UP000001819"/>
    </source>
</evidence>
<dbReference type="InParanoid" id="A0A0R3NSW6"/>
<keyword evidence="1" id="KW-1185">Reference proteome</keyword>
<sequence>MCLSSEYDKICTWCFAVWNIILGLTWSILGYLAVIGHEHGLHSRYYDIVVCLYTVTVCICAPLHLLSGILIIVGDWKDSQQTFKVGKNLSNLFPFFLLGTIIFPVIHFIGLGRVCSYYEKRWK</sequence>
<evidence type="ECO:0000313" key="2">
    <source>
        <dbReference type="RefSeq" id="XP_015036152.1"/>
    </source>
</evidence>
<dbReference type="KEGG" id="dpo:26532779"/>
<reference evidence="2" key="1">
    <citation type="submission" date="2025-08" db="UniProtKB">
        <authorList>
            <consortium name="RefSeq"/>
        </authorList>
    </citation>
    <scope>IDENTIFICATION</scope>
    <source>
        <strain evidence="2">MV-25-SWS-2005</strain>
        <tissue evidence="2">Whole body</tissue>
    </source>
</reference>
<dbReference type="Proteomes" id="UP000001819">
    <property type="component" value="Chromosome 4"/>
</dbReference>